<keyword evidence="5" id="KW-0289">Folate biosynthesis</keyword>
<dbReference type="PANTHER" id="PTHR42844">
    <property type="entry name" value="DIHYDRONEOPTERIN ALDOLASE 1-RELATED"/>
    <property type="match status" value="1"/>
</dbReference>
<accession>A0ABU1BPI9</accession>
<keyword evidence="10" id="KW-1185">Reference proteome</keyword>
<comment type="pathway">
    <text evidence="2">Cofactor biosynthesis; tetrahydrofolate biosynthesis; 2-amino-4-hydroxy-6-hydroxymethyl-7,8-dihydropteridine diphosphate from 7,8-dihydroneopterin triphosphate: step 3/4.</text>
</comment>
<evidence type="ECO:0000256" key="2">
    <source>
        <dbReference type="ARBA" id="ARBA00005013"/>
    </source>
</evidence>
<gene>
    <name evidence="9" type="ORF">Q8A64_10950</name>
</gene>
<evidence type="ECO:0000256" key="1">
    <source>
        <dbReference type="ARBA" id="ARBA00001353"/>
    </source>
</evidence>
<dbReference type="EC" id="4.1.2.25" evidence="4"/>
<dbReference type="RefSeq" id="WP_338436865.1">
    <property type="nucleotide sequence ID" value="NZ_JAUYVH010000006.1"/>
</dbReference>
<sequence length="131" mass="14946">MPSFLSHPVLANCRRLFLRNYEVQINIGVHEFEKKGEQRVLINVDLFIPLALSTPTEDHLHEVVDYDFMRDTIAKRMAQGHIHLQETLCDDVARAMLAHPKVKAVRVSTAKPDVYPDCESVGVEVFHVKQA</sequence>
<evidence type="ECO:0000313" key="9">
    <source>
        <dbReference type="EMBL" id="MDQ9170928.1"/>
    </source>
</evidence>
<reference evidence="9 10" key="1">
    <citation type="submission" date="2023-08" db="EMBL/GenBank/DDBJ databases">
        <title>Oxalobacteraceae gen .nov., isolated from river sludge outside the plant.</title>
        <authorList>
            <person name="Zhao S.Y."/>
        </authorList>
    </citation>
    <scope>NUCLEOTIDE SEQUENCE [LARGE SCALE GENOMIC DNA]</scope>
    <source>
        <strain evidence="9 10">R-40</strain>
    </source>
</reference>
<evidence type="ECO:0000259" key="8">
    <source>
        <dbReference type="SMART" id="SM00905"/>
    </source>
</evidence>
<dbReference type="Proteomes" id="UP001225596">
    <property type="component" value="Unassembled WGS sequence"/>
</dbReference>
<comment type="similarity">
    <text evidence="3">Belongs to the DHNA family.</text>
</comment>
<name>A0ABU1BPI9_9BURK</name>
<comment type="catalytic activity">
    <reaction evidence="1">
        <text>7,8-dihydroneopterin = 6-hydroxymethyl-7,8-dihydropterin + glycolaldehyde</text>
        <dbReference type="Rhea" id="RHEA:10540"/>
        <dbReference type="ChEBI" id="CHEBI:17001"/>
        <dbReference type="ChEBI" id="CHEBI:17071"/>
        <dbReference type="ChEBI" id="CHEBI:44841"/>
        <dbReference type="EC" id="4.1.2.25"/>
    </reaction>
</comment>
<dbReference type="InterPro" id="IPR006157">
    <property type="entry name" value="FolB_dom"/>
</dbReference>
<evidence type="ECO:0000313" key="10">
    <source>
        <dbReference type="Proteomes" id="UP001225596"/>
    </source>
</evidence>
<dbReference type="PANTHER" id="PTHR42844:SF1">
    <property type="entry name" value="DIHYDRONEOPTERIN ALDOLASE 1-RELATED"/>
    <property type="match status" value="1"/>
</dbReference>
<dbReference type="InterPro" id="IPR043133">
    <property type="entry name" value="GTP-CH-I_C/QueF"/>
</dbReference>
<evidence type="ECO:0000256" key="6">
    <source>
        <dbReference type="ARBA" id="ARBA00023239"/>
    </source>
</evidence>
<evidence type="ECO:0000256" key="5">
    <source>
        <dbReference type="ARBA" id="ARBA00022909"/>
    </source>
</evidence>
<dbReference type="EMBL" id="JAUYVH010000006">
    <property type="protein sequence ID" value="MDQ9170928.1"/>
    <property type="molecule type" value="Genomic_DNA"/>
</dbReference>
<dbReference type="NCBIfam" id="TIGR00526">
    <property type="entry name" value="folB_dom"/>
    <property type="match status" value="1"/>
</dbReference>
<feature type="domain" description="Dihydroneopterin aldolase/epimerase" evidence="8">
    <location>
        <begin position="16"/>
        <end position="127"/>
    </location>
</feature>
<evidence type="ECO:0000256" key="7">
    <source>
        <dbReference type="ARBA" id="ARBA00032903"/>
    </source>
</evidence>
<evidence type="ECO:0000256" key="3">
    <source>
        <dbReference type="ARBA" id="ARBA00005708"/>
    </source>
</evidence>
<dbReference type="Pfam" id="PF02152">
    <property type="entry name" value="FolB"/>
    <property type="match status" value="1"/>
</dbReference>
<proteinExistence type="inferred from homology"/>
<comment type="caution">
    <text evidence="9">The sequence shown here is derived from an EMBL/GenBank/DDBJ whole genome shotgun (WGS) entry which is preliminary data.</text>
</comment>
<dbReference type="SUPFAM" id="SSF55620">
    <property type="entry name" value="Tetrahydrobiopterin biosynthesis enzymes-like"/>
    <property type="match status" value="1"/>
</dbReference>
<evidence type="ECO:0000256" key="4">
    <source>
        <dbReference type="ARBA" id="ARBA00013043"/>
    </source>
</evidence>
<keyword evidence="6" id="KW-0456">Lyase</keyword>
<dbReference type="Gene3D" id="3.30.1130.10">
    <property type="match status" value="1"/>
</dbReference>
<organism evidence="9 10">
    <name type="scientific">Keguizhuia sedimenti</name>
    <dbReference type="NCBI Taxonomy" id="3064264"/>
    <lineage>
        <taxon>Bacteria</taxon>
        <taxon>Pseudomonadati</taxon>
        <taxon>Pseudomonadota</taxon>
        <taxon>Betaproteobacteria</taxon>
        <taxon>Burkholderiales</taxon>
        <taxon>Oxalobacteraceae</taxon>
        <taxon>Keguizhuia</taxon>
    </lineage>
</organism>
<dbReference type="SMART" id="SM00905">
    <property type="entry name" value="FolB"/>
    <property type="match status" value="1"/>
</dbReference>
<dbReference type="InterPro" id="IPR006156">
    <property type="entry name" value="Dihydroneopterin_aldolase"/>
</dbReference>
<protein>
    <recommendedName>
        <fullName evidence="4">dihydroneopterin aldolase</fullName>
        <ecNumber evidence="4">4.1.2.25</ecNumber>
    </recommendedName>
    <alternativeName>
        <fullName evidence="7">7,8-dihydroneopterin aldolase</fullName>
    </alternativeName>
</protein>